<evidence type="ECO:0008006" key="3">
    <source>
        <dbReference type="Google" id="ProtNLM"/>
    </source>
</evidence>
<protein>
    <recommendedName>
        <fullName evidence="3">HIRAN domain-containing protein</fullName>
    </recommendedName>
</protein>
<dbReference type="OrthoDB" id="3830732at2"/>
<evidence type="ECO:0000313" key="2">
    <source>
        <dbReference type="Proteomes" id="UP000324701"/>
    </source>
</evidence>
<accession>A0A5B1BED1</accession>
<comment type="caution">
    <text evidence="1">The sequence shown here is derived from an EMBL/GenBank/DDBJ whole genome shotgun (WGS) entry which is preliminary data.</text>
</comment>
<dbReference type="AlphaFoldDB" id="A0A5B1BED1"/>
<dbReference type="RefSeq" id="WP_149656170.1">
    <property type="nucleotide sequence ID" value="NZ_VTZN01000226.1"/>
</dbReference>
<dbReference type="EMBL" id="VTZN01000226">
    <property type="protein sequence ID" value="KAA1246341.1"/>
    <property type="molecule type" value="Genomic_DNA"/>
</dbReference>
<sequence length="254" mass="27832">MSCAELLSPPTSRAVRRFAVAWRNRQRRVITRVGVLDYRAAGYRFQYLEGVGGSVAGFHPFIGFPDLNRVYESDRLWPFFDLRVMDRKRPDYPQYVRWLGLTVQASRLDILSRSGGERKGDSVFLAESPAVADSGETEAIFLVRGVSYAVRQHGTEAVAESLQAGDHLNLTDDSTNVANPRALLLAATDGAPVGWVPDLLVDYAHQVRSGGGFAELLQNNGPAAPWHARLLVRLSGRVAPGTALFTGGVWPALD</sequence>
<reference evidence="1 2" key="1">
    <citation type="submission" date="2019-09" db="EMBL/GenBank/DDBJ databases">
        <title>Report of infection by Mycobacterium simiae a patient suffering from pulmonary tuberculosis.</title>
        <authorList>
            <person name="Mohanty P.S."/>
            <person name="Bansal A.K."/>
            <person name="Singh H."/>
            <person name="Sharma S."/>
            <person name="Patil S.A."/>
            <person name="Upadhaya P."/>
            <person name="Singh P.K."/>
            <person name="Kumar D."/>
            <person name="Kumar S."/>
            <person name="Singh R.K."/>
            <person name="Chaudhary B."/>
        </authorList>
    </citation>
    <scope>NUCLEOTIDE SEQUENCE [LARGE SCALE GENOMIC DNA]</scope>
    <source>
        <strain evidence="1 2">JAL-560-SIM</strain>
    </source>
</reference>
<dbReference type="Proteomes" id="UP000324701">
    <property type="component" value="Unassembled WGS sequence"/>
</dbReference>
<keyword evidence="2" id="KW-1185">Reference proteome</keyword>
<proteinExistence type="predicted"/>
<evidence type="ECO:0000313" key="1">
    <source>
        <dbReference type="EMBL" id="KAA1246341.1"/>
    </source>
</evidence>
<organism evidence="1 2">
    <name type="scientific">Mycobacterium simiae</name>
    <name type="common">Mycobacterium habana</name>
    <dbReference type="NCBI Taxonomy" id="1784"/>
    <lineage>
        <taxon>Bacteria</taxon>
        <taxon>Bacillati</taxon>
        <taxon>Actinomycetota</taxon>
        <taxon>Actinomycetes</taxon>
        <taxon>Mycobacteriales</taxon>
        <taxon>Mycobacteriaceae</taxon>
        <taxon>Mycobacterium</taxon>
        <taxon>Mycobacterium simiae complex</taxon>
    </lineage>
</organism>
<name>A0A5B1BED1_MYCSI</name>
<gene>
    <name evidence="1" type="ORF">F0Q45_23390</name>
</gene>